<comment type="subcellular location">
    <subcellularLocation>
        <location evidence="1">Cell outer membrane</location>
    </subcellularLocation>
</comment>
<dbReference type="AlphaFoldDB" id="X1DQ92"/>
<feature type="region of interest" description="Disordered" evidence="4">
    <location>
        <begin position="1"/>
        <end position="23"/>
    </location>
</feature>
<feature type="compositionally biased region" description="Gly residues" evidence="4">
    <location>
        <begin position="1"/>
        <end position="11"/>
    </location>
</feature>
<accession>X1DQ92</accession>
<evidence type="ECO:0000256" key="1">
    <source>
        <dbReference type="ARBA" id="ARBA00004442"/>
    </source>
</evidence>
<feature type="non-terminal residue" evidence="5">
    <location>
        <position position="1"/>
    </location>
</feature>
<dbReference type="GO" id="GO:0009279">
    <property type="term" value="C:cell outer membrane"/>
    <property type="evidence" value="ECO:0007669"/>
    <property type="project" value="UniProtKB-SubCell"/>
</dbReference>
<sequence length="126" mass="14450">PPNVGIGGGGDFEQDATNDQYGGNIRGVWEHEISDTSSTKVQTYMNFNSFTIPDDNIDFRLDWNLFDIDFQHNFEIEEENTVVWGLGYRRNHFTSRGTAKQSYVPSRRNVDFLSGFIQDSFPISDK</sequence>
<dbReference type="SUPFAM" id="SSF56935">
    <property type="entry name" value="Porins"/>
    <property type="match status" value="1"/>
</dbReference>
<proteinExistence type="predicted"/>
<gene>
    <name evidence="5" type="ORF">S01H4_64435</name>
</gene>
<protein>
    <recommendedName>
        <fullName evidence="6">TonB-dependent receptor-like beta-barrel domain-containing protein</fullName>
    </recommendedName>
</protein>
<keyword evidence="3" id="KW-0998">Cell outer membrane</keyword>
<dbReference type="EMBL" id="BART01039073">
    <property type="protein sequence ID" value="GAH10410.1"/>
    <property type="molecule type" value="Genomic_DNA"/>
</dbReference>
<feature type="non-terminal residue" evidence="5">
    <location>
        <position position="126"/>
    </location>
</feature>
<dbReference type="Gene3D" id="2.40.170.20">
    <property type="entry name" value="TonB-dependent receptor, beta-barrel domain"/>
    <property type="match status" value="1"/>
</dbReference>
<evidence type="ECO:0000256" key="2">
    <source>
        <dbReference type="ARBA" id="ARBA00023136"/>
    </source>
</evidence>
<evidence type="ECO:0000256" key="3">
    <source>
        <dbReference type="ARBA" id="ARBA00023237"/>
    </source>
</evidence>
<evidence type="ECO:0000313" key="5">
    <source>
        <dbReference type="EMBL" id="GAH10410.1"/>
    </source>
</evidence>
<keyword evidence="2" id="KW-0472">Membrane</keyword>
<evidence type="ECO:0008006" key="6">
    <source>
        <dbReference type="Google" id="ProtNLM"/>
    </source>
</evidence>
<evidence type="ECO:0000256" key="4">
    <source>
        <dbReference type="SAM" id="MobiDB-lite"/>
    </source>
</evidence>
<reference evidence="5" key="1">
    <citation type="journal article" date="2014" name="Front. Microbiol.">
        <title>High frequency of phylogenetically diverse reductive dehalogenase-homologous genes in deep subseafloor sedimentary metagenomes.</title>
        <authorList>
            <person name="Kawai M."/>
            <person name="Futagami T."/>
            <person name="Toyoda A."/>
            <person name="Takaki Y."/>
            <person name="Nishi S."/>
            <person name="Hori S."/>
            <person name="Arai W."/>
            <person name="Tsubouchi T."/>
            <person name="Morono Y."/>
            <person name="Uchiyama I."/>
            <person name="Ito T."/>
            <person name="Fujiyama A."/>
            <person name="Inagaki F."/>
            <person name="Takami H."/>
        </authorList>
    </citation>
    <scope>NUCLEOTIDE SEQUENCE</scope>
    <source>
        <strain evidence="5">Expedition CK06-06</strain>
    </source>
</reference>
<dbReference type="InterPro" id="IPR036942">
    <property type="entry name" value="Beta-barrel_TonB_sf"/>
</dbReference>
<organism evidence="5">
    <name type="scientific">marine sediment metagenome</name>
    <dbReference type="NCBI Taxonomy" id="412755"/>
    <lineage>
        <taxon>unclassified sequences</taxon>
        <taxon>metagenomes</taxon>
        <taxon>ecological metagenomes</taxon>
    </lineage>
</organism>
<comment type="caution">
    <text evidence="5">The sequence shown here is derived from an EMBL/GenBank/DDBJ whole genome shotgun (WGS) entry which is preliminary data.</text>
</comment>
<name>X1DQ92_9ZZZZ</name>